<evidence type="ECO:0000313" key="9">
    <source>
        <dbReference type="Proteomes" id="UP000180175"/>
    </source>
</evidence>
<dbReference type="EMBL" id="CP063356">
    <property type="protein sequence ID" value="QOY37630.1"/>
    <property type="molecule type" value="Genomic_DNA"/>
</dbReference>
<dbReference type="RefSeq" id="WP_071318956.1">
    <property type="nucleotide sequence ID" value="NZ_CP063356.2"/>
</dbReference>
<keyword evidence="2" id="KW-0815">Transposition</keyword>
<dbReference type="OrthoDB" id="3538665at2"/>
<evidence type="ECO:0000259" key="5">
    <source>
        <dbReference type="Pfam" id="PF01526"/>
    </source>
</evidence>
<dbReference type="Proteomes" id="UP000180175">
    <property type="component" value="Chromosome"/>
</dbReference>
<reference evidence="7 9" key="1">
    <citation type="submission" date="2016-10" db="EMBL/GenBank/DDBJ databases">
        <title>Draft genome sequences of four alkaliphilic bacteria belonging to the Anaerobacillus genus.</title>
        <authorList>
            <person name="Bassil N.M."/>
            <person name="Lloyd J.R."/>
        </authorList>
    </citation>
    <scope>NUCLEOTIDE SEQUENCE [LARGE SCALE GENOMIC DNA]</scope>
    <source>
        <strain evidence="7 9">NB2006</strain>
    </source>
</reference>
<evidence type="ECO:0000256" key="3">
    <source>
        <dbReference type="ARBA" id="ARBA00023125"/>
    </source>
</evidence>
<evidence type="ECO:0000313" key="7">
    <source>
        <dbReference type="EMBL" id="OIJ06138.1"/>
    </source>
</evidence>
<feature type="domain" description="DUF4158" evidence="6">
    <location>
        <begin position="8"/>
        <end position="172"/>
    </location>
</feature>
<reference evidence="8 9" key="3">
    <citation type="journal article" date="2019" name="Int. J. Syst. Evol. Microbiol.">
        <title>Anaerobacillus isosaccharinicus sp. nov., an alkaliphilic bacterium which degrades isosaccharinic acid.</title>
        <authorList>
            <person name="Bassil N.M."/>
            <person name="Lloyd J.R."/>
        </authorList>
    </citation>
    <scope>NUCLEOTIDE SEQUENCE [LARGE SCALE GENOMIC DNA]</scope>
    <source>
        <strain evidence="8 9">NB2006</strain>
    </source>
</reference>
<evidence type="ECO:0000256" key="1">
    <source>
        <dbReference type="ARBA" id="ARBA00009402"/>
    </source>
</evidence>
<keyword evidence="4" id="KW-0233">DNA recombination</keyword>
<evidence type="ECO:0000256" key="2">
    <source>
        <dbReference type="ARBA" id="ARBA00022578"/>
    </source>
</evidence>
<evidence type="ECO:0000259" key="6">
    <source>
        <dbReference type="Pfam" id="PF13700"/>
    </source>
</evidence>
<dbReference type="InterPro" id="IPR025296">
    <property type="entry name" value="DUF4158"/>
</dbReference>
<dbReference type="GO" id="GO:0003677">
    <property type="term" value="F:DNA binding"/>
    <property type="evidence" value="ECO:0007669"/>
    <property type="project" value="UniProtKB-KW"/>
</dbReference>
<feature type="domain" description="Tn3 transposase DDE" evidence="5">
    <location>
        <begin position="583"/>
        <end position="969"/>
    </location>
</feature>
<accession>A0A1S2L108</accession>
<comment type="similarity">
    <text evidence="1">Belongs to the transposase 7 family.</text>
</comment>
<proteinExistence type="inferred from homology"/>
<keyword evidence="9" id="KW-1185">Reference proteome</keyword>
<evidence type="ECO:0000313" key="8">
    <source>
        <dbReference type="EMBL" id="QOY37630.1"/>
    </source>
</evidence>
<dbReference type="AlphaFoldDB" id="A0A1S2L108"/>
<reference evidence="8 9" key="2">
    <citation type="journal article" date="2017" name="Genome Announc.">
        <title>Draft Genome Sequences of Four Alkaliphilic Bacteria Belonging to the Anaerobacillus Genus.</title>
        <authorList>
            <person name="Bassil N.M."/>
            <person name="Lloyd J.R."/>
        </authorList>
    </citation>
    <scope>NUCLEOTIDE SEQUENCE [LARGE SCALE GENOMIC DNA]</scope>
    <source>
        <strain evidence="8 9">NB2006</strain>
    </source>
</reference>
<sequence>MPSRGREILSSEQREEYLKIPPQLNKDLLSAYFTLTEYDIEIVNKRRRDHNRLGFAIQLCVLRYPGWSLTDVEPIPKYIIDHLAKQLHVRSQEYDSYAKRISTKYEHLEEIRQLYGYTNFNPSVYRIFSKFLLKYALQSDNITFLITTLIDELRKNKVILPGITTIERMVWETRKRAEKKTYKVLIASISGLQKRSLLDLITVPNQRSKRTPLAWLREIPGQSSPDAFLKVVERLRYLHDLNLKVNTENVHPNRLLQLARVGSRYDSNSFKKFANNDKKIAILVAHLHSLKQSLIDQAIEIHDRQMMTLQSKGRKTQEEIQKQNGKSVNEKINHYANIGEALIKAKDEGLDPFNVIESIMKWEDVLESVEEAKRLARPMDYDYLDLLKTRYSYLRKYTPTLLEALEFKSTQASKPLLSALNSIKEMNKSNKRKIPKGAPLDFVPKRWKKHVYDEEGNINRQYYEMAALTELKNQIRSGDVWVVGSRLHKDFEEYLVSKDNWKIDRAKGTNLGVKMSYGEYISERIQSLNQKLKWVSENIDSLDGINIEKAKLRVNRLDKDTPEDARTYSLSLYQLLPRIKLTDLLIEVSSWTKFDEQFIHASTNKPPKGEEKGVLMAAIMAMGSNIGLSKMADSTPDISYYQIANTAQWRLHDEAMIRAQATLINYQNKLSLSDYWGKGTTSSSDGMRVQVGVSSLHADSNPHYGVGKGTTIYRFTSDQYSSFYTKIINTNARDAVHVIDGLLNHESDLNIDEHYTDTAGYTDLVFGLSHLLGFRFAPRLRDLSDVKLFTINQPSEFPNLEKILRGRINLKLIENNYDDVLRLAHSIREGTVSGSLIMGKLGSYARQNKLAAALREMGRIEKTIFILDYISSEALRHRIQKGLNKGEAMNGLARALFFGKRGELREKGIHQQLQRASALNILINAVSIWNTVYLTEAIKVQKMTGTFQEELIPHVSPLAWEHINLLGEYKFNLNTKKGLRELRT</sequence>
<dbReference type="InterPro" id="IPR047653">
    <property type="entry name" value="Tn3-like_transpos"/>
</dbReference>
<keyword evidence="3" id="KW-0238">DNA-binding</keyword>
<dbReference type="Pfam" id="PF13700">
    <property type="entry name" value="DUF4158"/>
    <property type="match status" value="1"/>
</dbReference>
<name>A0A1S2L108_9BACI</name>
<dbReference type="EMBL" id="LQXD01000186">
    <property type="protein sequence ID" value="OIJ06138.1"/>
    <property type="molecule type" value="Genomic_DNA"/>
</dbReference>
<dbReference type="Pfam" id="PF01526">
    <property type="entry name" value="DDE_Tnp_Tn3"/>
    <property type="match status" value="1"/>
</dbReference>
<dbReference type="InterPro" id="IPR002513">
    <property type="entry name" value="Tn3_Tnp_DDE_dom"/>
</dbReference>
<organism evidence="7 9">
    <name type="scientific">Anaerobacillus isosaccharinicus</name>
    <dbReference type="NCBI Taxonomy" id="1532552"/>
    <lineage>
        <taxon>Bacteria</taxon>
        <taxon>Bacillati</taxon>
        <taxon>Bacillota</taxon>
        <taxon>Bacilli</taxon>
        <taxon>Bacillales</taxon>
        <taxon>Bacillaceae</taxon>
        <taxon>Anaerobacillus</taxon>
    </lineage>
</organism>
<protein>
    <submittedName>
        <fullName evidence="7">DDE transposase</fullName>
    </submittedName>
    <submittedName>
        <fullName evidence="8">Tn3 family transposase</fullName>
    </submittedName>
</protein>
<dbReference type="NCBIfam" id="NF033527">
    <property type="entry name" value="transpos_Tn3"/>
    <property type="match status" value="1"/>
</dbReference>
<reference evidence="8" key="4">
    <citation type="submission" date="2020-10" db="EMBL/GenBank/DDBJ databases">
        <authorList>
            <person name="Bassil N.M."/>
            <person name="Lloyd J.R."/>
        </authorList>
    </citation>
    <scope>NUCLEOTIDE SEQUENCE</scope>
    <source>
        <strain evidence="8">NB2006</strain>
    </source>
</reference>
<dbReference type="GO" id="GO:0004803">
    <property type="term" value="F:transposase activity"/>
    <property type="evidence" value="ECO:0007669"/>
    <property type="project" value="InterPro"/>
</dbReference>
<gene>
    <name evidence="8" type="ORF">AWH56_008630</name>
    <name evidence="7" type="ORF">AWH56_21380</name>
</gene>
<evidence type="ECO:0000256" key="4">
    <source>
        <dbReference type="ARBA" id="ARBA00023172"/>
    </source>
</evidence>
<dbReference type="KEGG" id="aia:AWH56_008630"/>
<dbReference type="GO" id="GO:0006313">
    <property type="term" value="P:DNA transposition"/>
    <property type="evidence" value="ECO:0007669"/>
    <property type="project" value="InterPro"/>
</dbReference>